<dbReference type="AlphaFoldDB" id="A0A1X0AFH0"/>
<evidence type="ECO:0000313" key="2">
    <source>
        <dbReference type="EMBL" id="ORA28791.1"/>
    </source>
</evidence>
<feature type="region of interest" description="Disordered" evidence="1">
    <location>
        <begin position="16"/>
        <end position="53"/>
    </location>
</feature>
<keyword evidence="3" id="KW-1185">Reference proteome</keyword>
<dbReference type="Proteomes" id="UP000192448">
    <property type="component" value="Unassembled WGS sequence"/>
</dbReference>
<protein>
    <recommendedName>
        <fullName evidence="4">Serine/threonine protein kinase</fullName>
    </recommendedName>
</protein>
<evidence type="ECO:0000256" key="1">
    <source>
        <dbReference type="SAM" id="MobiDB-lite"/>
    </source>
</evidence>
<dbReference type="STRING" id="1927124.BST13_27880"/>
<dbReference type="EMBL" id="MVHF01000038">
    <property type="protein sequence ID" value="ORA28791.1"/>
    <property type="molecule type" value="Genomic_DNA"/>
</dbReference>
<organism evidence="2 3">
    <name type="scientific">Mycobacterium aquaticum</name>
    <dbReference type="NCBI Taxonomy" id="1927124"/>
    <lineage>
        <taxon>Bacteria</taxon>
        <taxon>Bacillati</taxon>
        <taxon>Actinomycetota</taxon>
        <taxon>Actinomycetes</taxon>
        <taxon>Mycobacteriales</taxon>
        <taxon>Mycobacteriaceae</taxon>
        <taxon>Mycobacterium</taxon>
    </lineage>
</organism>
<sequence>MAAAAVVAAALGAGTVSTPLTKPLTGEPQPLAEVRTPVTQPASPRKQDAAQPLGAPATAAFRFDQQGFVGSPARCESTETARAIGRTERSLVVICQDRSGALQYHGVRLSDAAALAAAAATAPDRRFVARSRGVSYAVSPSELVVTTGTSLIKQERMLEYREILSSPVVVAPR</sequence>
<evidence type="ECO:0008006" key="4">
    <source>
        <dbReference type="Google" id="ProtNLM"/>
    </source>
</evidence>
<name>A0A1X0AFH0_9MYCO</name>
<comment type="caution">
    <text evidence="2">The sequence shown here is derived from an EMBL/GenBank/DDBJ whole genome shotgun (WGS) entry which is preliminary data.</text>
</comment>
<proteinExistence type="predicted"/>
<gene>
    <name evidence="2" type="ORF">BST13_27880</name>
</gene>
<accession>A0A1X0AFH0</accession>
<evidence type="ECO:0000313" key="3">
    <source>
        <dbReference type="Proteomes" id="UP000192448"/>
    </source>
</evidence>
<reference evidence="2 3" key="1">
    <citation type="submission" date="2017-02" db="EMBL/GenBank/DDBJ databases">
        <title>The new phylogeny of genus Mycobacterium.</title>
        <authorList>
            <person name="Tortoli E."/>
            <person name="Trovato A."/>
            <person name="Cirillo D.M."/>
        </authorList>
    </citation>
    <scope>NUCLEOTIDE SEQUENCE [LARGE SCALE GENOMIC DNA]</scope>
    <source>
        <strain evidence="2 3">RW6</strain>
    </source>
</reference>